<dbReference type="SUPFAM" id="SSF46689">
    <property type="entry name" value="Homeodomain-like"/>
    <property type="match status" value="1"/>
</dbReference>
<dbReference type="Gene3D" id="1.10.10.60">
    <property type="entry name" value="Homeodomain-like"/>
    <property type="match status" value="2"/>
</dbReference>
<dbReference type="Gene3D" id="2.60.120.10">
    <property type="entry name" value="Jelly Rolls"/>
    <property type="match status" value="1"/>
</dbReference>
<dbReference type="SUPFAM" id="SSF51182">
    <property type="entry name" value="RmlC-like cupins"/>
    <property type="match status" value="1"/>
</dbReference>
<gene>
    <name evidence="5" type="ORF">AAF454_06780</name>
</gene>
<dbReference type="InterPro" id="IPR011051">
    <property type="entry name" value="RmlC_Cupin_sf"/>
</dbReference>
<dbReference type="InterPro" id="IPR020449">
    <property type="entry name" value="Tscrpt_reg_AraC-type_HTH"/>
</dbReference>
<dbReference type="EMBL" id="JBCEWA010000004">
    <property type="protein sequence ID" value="MEL5988120.1"/>
    <property type="molecule type" value="Genomic_DNA"/>
</dbReference>
<dbReference type="PRINTS" id="PR00032">
    <property type="entry name" value="HTHARAC"/>
</dbReference>
<evidence type="ECO:0000259" key="4">
    <source>
        <dbReference type="PROSITE" id="PS01124"/>
    </source>
</evidence>
<dbReference type="PROSITE" id="PS01124">
    <property type="entry name" value="HTH_ARAC_FAMILY_2"/>
    <property type="match status" value="1"/>
</dbReference>
<dbReference type="PROSITE" id="PS00041">
    <property type="entry name" value="HTH_ARAC_FAMILY_1"/>
    <property type="match status" value="1"/>
</dbReference>
<protein>
    <submittedName>
        <fullName evidence="5">AraC family transcriptional regulator</fullName>
    </submittedName>
</protein>
<keyword evidence="1" id="KW-0805">Transcription regulation</keyword>
<evidence type="ECO:0000256" key="3">
    <source>
        <dbReference type="ARBA" id="ARBA00023163"/>
    </source>
</evidence>
<dbReference type="Pfam" id="PF12833">
    <property type="entry name" value="HTH_18"/>
    <property type="match status" value="1"/>
</dbReference>
<sequence>MDLTMMDVTAYFAKAAVSLTNVFQEHILAEHKLTHIHTQSSAFIFPVSGKAWVHSGREKFFITPGRILHIHERETLHIENCGEQDVQFIVAQYQVAIRSDDDLYDDAFVLRVSDTTIYLEDAVRLLDMQALPGAMAALQRRTLFFQLIERCMEGVRDQQLQSTVDVMESIVAYIQQHYREKINVTKIAEKFQIERRRLAYLFEKHTGLSPNAYITAYRISKAKELLERVDLSIAEVAERVGYDDCFYFSRVFKKQTGYAPSTYRRKQIVAWTTM</sequence>
<evidence type="ECO:0000256" key="1">
    <source>
        <dbReference type="ARBA" id="ARBA00023015"/>
    </source>
</evidence>
<proteinExistence type="predicted"/>
<dbReference type="InterPro" id="IPR009057">
    <property type="entry name" value="Homeodomain-like_sf"/>
</dbReference>
<evidence type="ECO:0000256" key="2">
    <source>
        <dbReference type="ARBA" id="ARBA00023125"/>
    </source>
</evidence>
<dbReference type="InterPro" id="IPR018062">
    <property type="entry name" value="HTH_AraC-typ_CS"/>
</dbReference>
<dbReference type="GeneID" id="97821029"/>
<comment type="caution">
    <text evidence="5">The sequence shown here is derived from an EMBL/GenBank/DDBJ whole genome shotgun (WGS) entry which is preliminary data.</text>
</comment>
<dbReference type="RefSeq" id="WP_170214740.1">
    <property type="nucleotide sequence ID" value="NZ_BJOB01000012.1"/>
</dbReference>
<keyword evidence="3" id="KW-0804">Transcription</keyword>
<accession>A0ABU9LLX0</accession>
<dbReference type="PANTHER" id="PTHR43280">
    <property type="entry name" value="ARAC-FAMILY TRANSCRIPTIONAL REGULATOR"/>
    <property type="match status" value="1"/>
</dbReference>
<organism evidence="5 6">
    <name type="scientific">Kurthia gibsonii</name>
    <dbReference type="NCBI Taxonomy" id="33946"/>
    <lineage>
        <taxon>Bacteria</taxon>
        <taxon>Bacillati</taxon>
        <taxon>Bacillota</taxon>
        <taxon>Bacilli</taxon>
        <taxon>Bacillales</taxon>
        <taxon>Caryophanaceae</taxon>
        <taxon>Kurthia</taxon>
    </lineage>
</organism>
<dbReference type="Proteomes" id="UP001398420">
    <property type="component" value="Unassembled WGS sequence"/>
</dbReference>
<reference evidence="5 6" key="1">
    <citation type="submission" date="2024-04" db="EMBL/GenBank/DDBJ databases">
        <authorList>
            <person name="Wu Y.S."/>
            <person name="Zhang L."/>
        </authorList>
    </citation>
    <scope>NUCLEOTIDE SEQUENCE [LARGE SCALE GENOMIC DNA]</scope>
    <source>
        <strain evidence="5 6">KG-01</strain>
    </source>
</reference>
<evidence type="ECO:0000313" key="6">
    <source>
        <dbReference type="Proteomes" id="UP001398420"/>
    </source>
</evidence>
<keyword evidence="2" id="KW-0238">DNA-binding</keyword>
<name>A0ABU9LLX0_9BACL</name>
<keyword evidence="6" id="KW-1185">Reference proteome</keyword>
<dbReference type="InterPro" id="IPR014710">
    <property type="entry name" value="RmlC-like_jellyroll"/>
</dbReference>
<evidence type="ECO:0000313" key="5">
    <source>
        <dbReference type="EMBL" id="MEL5988120.1"/>
    </source>
</evidence>
<dbReference type="InterPro" id="IPR018060">
    <property type="entry name" value="HTH_AraC"/>
</dbReference>
<dbReference type="PANTHER" id="PTHR43280:SF2">
    <property type="entry name" value="HTH-TYPE TRANSCRIPTIONAL REGULATOR EXSA"/>
    <property type="match status" value="1"/>
</dbReference>
<dbReference type="SMART" id="SM00342">
    <property type="entry name" value="HTH_ARAC"/>
    <property type="match status" value="1"/>
</dbReference>
<feature type="domain" description="HTH araC/xylS-type" evidence="4">
    <location>
        <begin position="168"/>
        <end position="266"/>
    </location>
</feature>